<feature type="domain" description="PAS" evidence="9">
    <location>
        <begin position="170"/>
        <end position="225"/>
    </location>
</feature>
<dbReference type="EMBL" id="KE007236">
    <property type="protein sequence ID" value="EOR00159.1"/>
    <property type="molecule type" value="Genomic_DNA"/>
</dbReference>
<dbReference type="CDD" id="cd00130">
    <property type="entry name" value="PAS"/>
    <property type="match status" value="1"/>
</dbReference>
<reference evidence="11" key="1">
    <citation type="journal article" date="2013" name="BMC Genomics">
        <title>Genome and transcriptome sequencing of the halophilic fungus Wallemia ichthyophaga: haloadaptations present and absent.</title>
        <authorList>
            <person name="Zajc J."/>
            <person name="Liu Y."/>
            <person name="Dai W."/>
            <person name="Yang Z."/>
            <person name="Hu J."/>
            <person name="Gostincar C."/>
            <person name="Gunde-Cimerman N."/>
        </authorList>
    </citation>
    <scope>NUCLEOTIDE SEQUENCE [LARGE SCALE GENOMIC DNA]</scope>
    <source>
        <strain evidence="11">EXF-994 / CBS 113033</strain>
    </source>
</reference>
<keyword evidence="6" id="KW-0804">Transcription</keyword>
<keyword evidence="2" id="KW-0479">Metal-binding</keyword>
<keyword evidence="4" id="KW-0805">Transcription regulation</keyword>
<organism evidence="10 11">
    <name type="scientific">Wallemia ichthyophaga (strain EXF-994 / CBS 113033)</name>
    <dbReference type="NCBI Taxonomy" id="1299270"/>
    <lineage>
        <taxon>Eukaryota</taxon>
        <taxon>Fungi</taxon>
        <taxon>Dikarya</taxon>
        <taxon>Basidiomycota</taxon>
        <taxon>Wallemiomycotina</taxon>
        <taxon>Wallemiomycetes</taxon>
        <taxon>Wallemiales</taxon>
        <taxon>Wallemiaceae</taxon>
        <taxon>Wallemia</taxon>
    </lineage>
</organism>
<accession>R9AD89</accession>
<dbReference type="Pfam" id="PF24990">
    <property type="entry name" value="PAS_13"/>
    <property type="match status" value="1"/>
</dbReference>
<evidence type="ECO:0000256" key="6">
    <source>
        <dbReference type="ARBA" id="ARBA00023163"/>
    </source>
</evidence>
<dbReference type="PROSITE" id="PS50112">
    <property type="entry name" value="PAS"/>
    <property type="match status" value="1"/>
</dbReference>
<gene>
    <name evidence="10" type="ORF">J056_001045</name>
</gene>
<dbReference type="SUPFAM" id="SSF55785">
    <property type="entry name" value="PYP-like sensor domain (PAS domain)"/>
    <property type="match status" value="1"/>
</dbReference>
<keyword evidence="3" id="KW-0862">Zinc</keyword>
<sequence length="347" mass="39963">MIVSAIQFRTCSSKFHPDRPCSRCIKRGLADQCRDGHRKKPKYILEDDFQSNSANSEFNVLNELIGTLQPGTLQQPTLGNDLTDNTLDTQLPYSNSTENTNVYSQITQPYPYEIGYKHLINYLKFNENFTQNDKLRIFKAISEFRPSLLSLQINLSNHDEIFVEQSLRRSMIDLSELIKCISAPTVVWRRTGEILLVGDEFQYIVGYDRDSLINTSTYIYQLMEPISAVEYWQLFAKHAFDSAKPTVNTYCILNHQNGNPIPCTFSFTIKKDIFDIPSYIIGTWLPILPTEPDDDNDDIEQDLSYDSYDNQDKLYDDSVSLQPKKEYSDTSNQSPYFNPTLSMSMST</sequence>
<evidence type="ECO:0000256" key="5">
    <source>
        <dbReference type="ARBA" id="ARBA00023125"/>
    </source>
</evidence>
<dbReference type="eggNOG" id="ENOG502R1M5">
    <property type="taxonomic scope" value="Eukaryota"/>
</dbReference>
<feature type="region of interest" description="Disordered" evidence="8">
    <location>
        <begin position="292"/>
        <end position="347"/>
    </location>
</feature>
<dbReference type="OMA" id="EDLIYME"/>
<dbReference type="GO" id="GO:0003700">
    <property type="term" value="F:DNA-binding transcription factor activity"/>
    <property type="evidence" value="ECO:0007669"/>
    <property type="project" value="TreeGrafter"/>
</dbReference>
<dbReference type="GO" id="GO:0009267">
    <property type="term" value="P:cellular response to starvation"/>
    <property type="evidence" value="ECO:0007669"/>
    <property type="project" value="TreeGrafter"/>
</dbReference>
<dbReference type="GO" id="GO:0005634">
    <property type="term" value="C:nucleus"/>
    <property type="evidence" value="ECO:0007669"/>
    <property type="project" value="UniProtKB-SubCell"/>
</dbReference>
<evidence type="ECO:0000256" key="3">
    <source>
        <dbReference type="ARBA" id="ARBA00022833"/>
    </source>
</evidence>
<dbReference type="Proteomes" id="UP000014064">
    <property type="component" value="Unassembled WGS sequence"/>
</dbReference>
<feature type="compositionally biased region" description="Polar residues" evidence="8">
    <location>
        <begin position="329"/>
        <end position="347"/>
    </location>
</feature>
<evidence type="ECO:0000313" key="11">
    <source>
        <dbReference type="Proteomes" id="UP000014064"/>
    </source>
</evidence>
<evidence type="ECO:0000256" key="1">
    <source>
        <dbReference type="ARBA" id="ARBA00004123"/>
    </source>
</evidence>
<dbReference type="AlphaFoldDB" id="R9AD89"/>
<dbReference type="GO" id="GO:0000977">
    <property type="term" value="F:RNA polymerase II transcription regulatory region sequence-specific DNA binding"/>
    <property type="evidence" value="ECO:0007669"/>
    <property type="project" value="TreeGrafter"/>
</dbReference>
<dbReference type="InterPro" id="IPR035965">
    <property type="entry name" value="PAS-like_dom_sf"/>
</dbReference>
<dbReference type="InterPro" id="IPR000014">
    <property type="entry name" value="PAS"/>
</dbReference>
<dbReference type="PANTHER" id="PTHR47659:SF1">
    <property type="entry name" value="TRANSCRIPTION ACTIVATOR OF GLUCONEOGENESIS ERT1"/>
    <property type="match status" value="1"/>
</dbReference>
<dbReference type="InterPro" id="IPR056751">
    <property type="entry name" value="PAS_13"/>
</dbReference>
<dbReference type="GeneID" id="20373997"/>
<name>R9AD89_WALI9</name>
<feature type="compositionally biased region" description="Acidic residues" evidence="8">
    <location>
        <begin position="292"/>
        <end position="303"/>
    </location>
</feature>
<comment type="subcellular location">
    <subcellularLocation>
        <location evidence="1">Nucleus</location>
    </subcellularLocation>
</comment>
<keyword evidence="11" id="KW-1185">Reference proteome</keyword>
<keyword evidence="7" id="KW-0539">Nucleus</keyword>
<evidence type="ECO:0000256" key="8">
    <source>
        <dbReference type="SAM" id="MobiDB-lite"/>
    </source>
</evidence>
<dbReference type="RefSeq" id="XP_009268948.1">
    <property type="nucleotide sequence ID" value="XM_009270673.1"/>
</dbReference>
<evidence type="ECO:0000256" key="4">
    <source>
        <dbReference type="ARBA" id="ARBA00023015"/>
    </source>
</evidence>
<evidence type="ECO:0000256" key="7">
    <source>
        <dbReference type="ARBA" id="ARBA00023242"/>
    </source>
</evidence>
<dbReference type="InterPro" id="IPR050335">
    <property type="entry name" value="ERT1_acuK_gluconeogen_tf"/>
</dbReference>
<dbReference type="HOGENOM" id="CLU_799741_0_0_1"/>
<dbReference type="KEGG" id="wic:J056_001045"/>
<evidence type="ECO:0000313" key="10">
    <source>
        <dbReference type="EMBL" id="EOR00159.1"/>
    </source>
</evidence>
<dbReference type="GO" id="GO:0046872">
    <property type="term" value="F:metal ion binding"/>
    <property type="evidence" value="ECO:0007669"/>
    <property type="project" value="UniProtKB-KW"/>
</dbReference>
<evidence type="ECO:0000259" key="9">
    <source>
        <dbReference type="PROSITE" id="PS50112"/>
    </source>
</evidence>
<proteinExistence type="predicted"/>
<protein>
    <submittedName>
        <fullName evidence="10">Transcription activator of gluconeosis ERT1</fullName>
    </submittedName>
</protein>
<keyword evidence="5" id="KW-0238">DNA-binding</keyword>
<dbReference type="OrthoDB" id="2538135at2759"/>
<evidence type="ECO:0000256" key="2">
    <source>
        <dbReference type="ARBA" id="ARBA00022723"/>
    </source>
</evidence>
<dbReference type="PANTHER" id="PTHR47659">
    <property type="entry name" value="ZN(II)2CYS6 TRANSCRIPTION FACTOR (EUROFUNG)-RELATED"/>
    <property type="match status" value="1"/>
</dbReference>